<dbReference type="Gene3D" id="2.30.30.830">
    <property type="match status" value="1"/>
</dbReference>
<feature type="compositionally biased region" description="Low complexity" evidence="1">
    <location>
        <begin position="307"/>
        <end position="324"/>
    </location>
</feature>
<feature type="region of interest" description="Disordered" evidence="1">
    <location>
        <begin position="567"/>
        <end position="596"/>
    </location>
</feature>
<feature type="compositionally biased region" description="Low complexity" evidence="1">
    <location>
        <begin position="568"/>
        <end position="593"/>
    </location>
</feature>
<feature type="compositionally biased region" description="Basic and acidic residues" evidence="1">
    <location>
        <begin position="230"/>
        <end position="255"/>
    </location>
</feature>
<dbReference type="RefSeq" id="WP_179905998.1">
    <property type="nucleotide sequence ID" value="NZ_JACBXS010000017.1"/>
</dbReference>
<feature type="compositionally biased region" description="Pro residues" evidence="1">
    <location>
        <begin position="405"/>
        <end position="422"/>
    </location>
</feature>
<comment type="caution">
    <text evidence="2">The sequence shown here is derived from an EMBL/GenBank/DDBJ whole genome shotgun (WGS) entry which is preliminary data.</text>
</comment>
<proteinExistence type="predicted"/>
<feature type="region of interest" description="Disordered" evidence="1">
    <location>
        <begin position="725"/>
        <end position="787"/>
    </location>
</feature>
<feature type="compositionally biased region" description="Low complexity" evidence="1">
    <location>
        <begin position="194"/>
        <end position="229"/>
    </location>
</feature>
<keyword evidence="3" id="KW-1185">Reference proteome</keyword>
<feature type="region of interest" description="Disordered" evidence="1">
    <location>
        <begin position="630"/>
        <end position="713"/>
    </location>
</feature>
<feature type="compositionally biased region" description="Low complexity" evidence="1">
    <location>
        <begin position="331"/>
        <end position="344"/>
    </location>
</feature>
<organism evidence="2 3">
    <name type="scientific">Rhabdonatronobacter sediminivivens</name>
    <dbReference type="NCBI Taxonomy" id="2743469"/>
    <lineage>
        <taxon>Bacteria</taxon>
        <taxon>Pseudomonadati</taxon>
        <taxon>Pseudomonadota</taxon>
        <taxon>Alphaproteobacteria</taxon>
        <taxon>Rhodobacterales</taxon>
        <taxon>Paracoccaceae</taxon>
        <taxon>Rhabdonatronobacter</taxon>
    </lineage>
</organism>
<feature type="compositionally biased region" description="Low complexity" evidence="1">
    <location>
        <begin position="897"/>
        <end position="909"/>
    </location>
</feature>
<gene>
    <name evidence="2" type="ORF">HUK65_09840</name>
</gene>
<dbReference type="InterPro" id="IPR043129">
    <property type="entry name" value="ATPase_NBD"/>
</dbReference>
<evidence type="ECO:0008006" key="4">
    <source>
        <dbReference type="Google" id="ProtNLM"/>
    </source>
</evidence>
<dbReference type="EMBL" id="JACBXS010000017">
    <property type="protein sequence ID" value="NYS25292.1"/>
    <property type="molecule type" value="Genomic_DNA"/>
</dbReference>
<sequence>MKPQIAISMSRDGIEVLRRMADGWRNTSLIPLSDPEFSARVRAAHAEAQAAGGGRDASDPSKLIIPGTEILYTSVHAPGPEDSDRQEQIGRAIDGMTPYGVDELVFDWCGIGDDLQVAVVARDTLQEAEGFAAEHGIDAVAFVAAPGPDQFMGEVYFGRTQMAARLLPKGAVIERDLAPVQSVGALADAPPPAASAAAPETPAASGDDAGQGSAAPSDPPAKAASAKAPSAKDSDAAPEKPIAEPKTDTPKDRAGKSKRNKSKGPSKPPVKDKVTPPASLLPWLSKGKGSAEPAEPEPVAQFSSRRPAVAATGAGAPDAPSAAPATPPVPAAAESAAPAPSALARLGGLGRKLVPSRAPETPAAEAGTDPAALGAADPATGKLLGRARALLKRTEGASAAKRPPAADPAPEPKPASPKPPPAQSDTRAPAAAGSLGGPELKEALAAPVRNLADKPGRGTPSADAVGTEAEKLTIFGARGNVPAERGFLGRGLLLTGALILALAAVAVWAVFFIRDPETGVQLPTTAPSPAEDQAAAPLPLDQDTDAPVFDEEAQIDAALAELESAIDTGSTEEAAPAAPEVETAGEGPAAGVGMAEPAGTAMPEAEAFLDGGATDGSDALQTTPEVSGMEPFALSSLTPPSSAAAQMPEAPMAPAPFGTEDIPGMLSSPDFAPPPEVIDGRPAAVPPQRPEGLAPEEPAPDQDAQLTPAPSGDDIQLAALPVESTSAAAAPRDDAVQQQAPTETATAETTTETATETAVAPDATPDNDTAAQRASLLPEEETDTPSAARAALEATALAQGIALFTEAAPEFDGLRPAARPAALEVPQSVLTQAEATTDALAEDTASEDTASEDTASEDIAQAAADAPDVSATPGGLVLTALRPAARPDDLVTRPAEADPAAASAPIESDNPLAVASSLRPNERPDGFSRRVQQAIAAAQSAPRQQAAPTPRATPSIPTSASVAREATQTRAINLRQLNLIGVFGTSANRTALVRLSNGRIERVRVGDRLDRGQVTAIGNSELVYQRSGRTHRLRIAERG</sequence>
<feature type="region of interest" description="Disordered" evidence="1">
    <location>
        <begin position="188"/>
        <end position="435"/>
    </location>
</feature>
<name>A0A7Z0I0B7_9RHOB</name>
<evidence type="ECO:0000313" key="2">
    <source>
        <dbReference type="EMBL" id="NYS25292.1"/>
    </source>
</evidence>
<feature type="compositionally biased region" description="Low complexity" evidence="1">
    <location>
        <begin position="633"/>
        <end position="656"/>
    </location>
</feature>
<accession>A0A7Z0I0B7</accession>
<dbReference type="SUPFAM" id="SSF53067">
    <property type="entry name" value="Actin-like ATPase domain"/>
    <property type="match status" value="1"/>
</dbReference>
<evidence type="ECO:0000313" key="3">
    <source>
        <dbReference type="Proteomes" id="UP000529417"/>
    </source>
</evidence>
<feature type="compositionally biased region" description="Low complexity" evidence="1">
    <location>
        <begin position="932"/>
        <end position="955"/>
    </location>
</feature>
<dbReference type="AlphaFoldDB" id="A0A7Z0I0B7"/>
<reference evidence="2 3" key="1">
    <citation type="journal article" date="2000" name="Arch. Microbiol.">
        <title>Rhodobaca bogoriensis gen. nov. and sp. nov., an alkaliphilic purple nonsulfur bacterium from African Rift Valley soda lakes.</title>
        <authorList>
            <person name="Milford A.D."/>
            <person name="Achenbach L.A."/>
            <person name="Jung D.O."/>
            <person name="Madigan M.T."/>
        </authorList>
    </citation>
    <scope>NUCLEOTIDE SEQUENCE [LARGE SCALE GENOMIC DNA]</scope>
    <source>
        <strain evidence="2 3">2376</strain>
    </source>
</reference>
<feature type="region of interest" description="Disordered" evidence="1">
    <location>
        <begin position="893"/>
        <end position="960"/>
    </location>
</feature>
<protein>
    <recommendedName>
        <fullName evidence="4">Type IV pilus biogenesis protein PilP</fullName>
    </recommendedName>
</protein>
<evidence type="ECO:0000256" key="1">
    <source>
        <dbReference type="SAM" id="MobiDB-lite"/>
    </source>
</evidence>
<dbReference type="Proteomes" id="UP000529417">
    <property type="component" value="Unassembled WGS sequence"/>
</dbReference>
<feature type="compositionally biased region" description="Low complexity" evidence="1">
    <location>
        <begin position="379"/>
        <end position="388"/>
    </location>
</feature>
<feature type="region of interest" description="Disordered" evidence="1">
    <location>
        <begin position="522"/>
        <end position="544"/>
    </location>
</feature>
<feature type="compositionally biased region" description="Low complexity" evidence="1">
    <location>
        <begin position="736"/>
        <end position="771"/>
    </location>
</feature>